<dbReference type="Proteomes" id="UP001595844">
    <property type="component" value="Unassembled WGS sequence"/>
</dbReference>
<accession>A0ABV8VH89</accession>
<dbReference type="RefSeq" id="WP_378562011.1">
    <property type="nucleotide sequence ID" value="NZ_JBHSDL010000014.1"/>
</dbReference>
<organism evidence="1 2">
    <name type="scientific">Nocardia halotolerans</name>
    <dbReference type="NCBI Taxonomy" id="1755878"/>
    <lineage>
        <taxon>Bacteria</taxon>
        <taxon>Bacillati</taxon>
        <taxon>Actinomycetota</taxon>
        <taxon>Actinomycetes</taxon>
        <taxon>Mycobacteriales</taxon>
        <taxon>Nocardiaceae</taxon>
        <taxon>Nocardia</taxon>
    </lineage>
</organism>
<evidence type="ECO:0000313" key="2">
    <source>
        <dbReference type="Proteomes" id="UP001595844"/>
    </source>
</evidence>
<comment type="caution">
    <text evidence="1">The sequence shown here is derived from an EMBL/GenBank/DDBJ whole genome shotgun (WGS) entry which is preliminary data.</text>
</comment>
<dbReference type="EMBL" id="JBHSDL010000014">
    <property type="protein sequence ID" value="MFC4375389.1"/>
    <property type="molecule type" value="Genomic_DNA"/>
</dbReference>
<keyword evidence="2" id="KW-1185">Reference proteome</keyword>
<protein>
    <submittedName>
        <fullName evidence="1">Uncharacterized protein</fullName>
    </submittedName>
</protein>
<evidence type="ECO:0000313" key="1">
    <source>
        <dbReference type="EMBL" id="MFC4375389.1"/>
    </source>
</evidence>
<proteinExistence type="predicted"/>
<gene>
    <name evidence="1" type="ORF">ACFO5K_14910</name>
</gene>
<sequence>MSESTAYTQLLSQVRAGEVYLDNEAAAYYCYKACDKRILDLENMLTLARNVQNVSGFGDFHMGRDLEQKFLKQATGEPNSIDAVIHKDIEVVQELREVFAISFQRITGQDVDSANALDYTTEQLG</sequence>
<name>A0ABV8VH89_9NOCA</name>
<reference evidence="2" key="1">
    <citation type="journal article" date="2019" name="Int. J. Syst. Evol. Microbiol.">
        <title>The Global Catalogue of Microorganisms (GCM) 10K type strain sequencing project: providing services to taxonomists for standard genome sequencing and annotation.</title>
        <authorList>
            <consortium name="The Broad Institute Genomics Platform"/>
            <consortium name="The Broad Institute Genome Sequencing Center for Infectious Disease"/>
            <person name="Wu L."/>
            <person name="Ma J."/>
        </authorList>
    </citation>
    <scope>NUCLEOTIDE SEQUENCE [LARGE SCALE GENOMIC DNA]</scope>
    <source>
        <strain evidence="2">IBRC-M 10490</strain>
    </source>
</reference>